<keyword evidence="1" id="KW-1133">Transmembrane helix</keyword>
<keyword evidence="1" id="KW-0812">Transmembrane</keyword>
<proteinExistence type="predicted"/>
<feature type="transmembrane region" description="Helical" evidence="1">
    <location>
        <begin position="138"/>
        <end position="157"/>
    </location>
</feature>
<protein>
    <submittedName>
        <fullName evidence="2">Uncharacterized protein</fullName>
    </submittedName>
</protein>
<accession>A0A6C0BMU9</accession>
<organism evidence="2">
    <name type="scientific">viral metagenome</name>
    <dbReference type="NCBI Taxonomy" id="1070528"/>
    <lineage>
        <taxon>unclassified sequences</taxon>
        <taxon>metagenomes</taxon>
        <taxon>organismal metagenomes</taxon>
    </lineage>
</organism>
<dbReference type="EMBL" id="MN739209">
    <property type="protein sequence ID" value="QHS93727.1"/>
    <property type="molecule type" value="Genomic_DNA"/>
</dbReference>
<keyword evidence="1" id="KW-0472">Membrane</keyword>
<name>A0A6C0BMU9_9ZZZZ</name>
<reference evidence="2" key="1">
    <citation type="journal article" date="2020" name="Nature">
        <title>Giant virus diversity and host interactions through global metagenomics.</title>
        <authorList>
            <person name="Schulz F."/>
            <person name="Roux S."/>
            <person name="Paez-Espino D."/>
            <person name="Jungbluth S."/>
            <person name="Walsh D.A."/>
            <person name="Denef V.J."/>
            <person name="McMahon K.D."/>
            <person name="Konstantinidis K.T."/>
            <person name="Eloe-Fadrosh E.A."/>
            <person name="Kyrpides N.C."/>
            <person name="Woyke T."/>
        </authorList>
    </citation>
    <scope>NUCLEOTIDE SEQUENCE</scope>
    <source>
        <strain evidence="2">GVMAG-M-3300018080-19</strain>
    </source>
</reference>
<sequence>MWARFWVRHVALVLLLRTWSLGNWQAAMLVVLLPQEIVPVKYILWTISVWSLSGKRYTLGWILGIMMRMDWMPVPLRQYINQDMYWNHWTVLPCVTSLTYALIKQNTSLFLEYLVLLQASLLLACTWPRKANRLSYQVGLRVLIWLIFTCFFPQQLLTNLVGVLPIVFVKWSCVTIPRSLNCLDRWALDHGWMAGRLFKKKAQ</sequence>
<dbReference type="AlphaFoldDB" id="A0A6C0BMU9"/>
<evidence type="ECO:0000313" key="2">
    <source>
        <dbReference type="EMBL" id="QHS93727.1"/>
    </source>
</evidence>
<feature type="transmembrane region" description="Helical" evidence="1">
    <location>
        <begin position="85"/>
        <end position="103"/>
    </location>
</feature>
<evidence type="ECO:0000256" key="1">
    <source>
        <dbReference type="SAM" id="Phobius"/>
    </source>
</evidence>
<feature type="transmembrane region" description="Helical" evidence="1">
    <location>
        <begin position="42"/>
        <end position="64"/>
    </location>
</feature>